<dbReference type="OrthoDB" id="2490812at2759"/>
<evidence type="ECO:0000313" key="2">
    <source>
        <dbReference type="EMBL" id="CAG8756191.1"/>
    </source>
</evidence>
<sequence>FSHPKNVEEAIDAAKQVESGQYYEQQSPILTQPSGNNNAIDNLTKQMEQLSLNYATLPNTLSTQLEEKPERRKPKDDRNPTKVWETKA</sequence>
<dbReference type="EMBL" id="CAJVPQ010020459">
    <property type="protein sequence ID" value="CAG8756191.1"/>
    <property type="molecule type" value="Genomic_DNA"/>
</dbReference>
<accession>A0A9N9J048</accession>
<organism evidence="2 3">
    <name type="scientific">Funneliformis caledonium</name>
    <dbReference type="NCBI Taxonomy" id="1117310"/>
    <lineage>
        <taxon>Eukaryota</taxon>
        <taxon>Fungi</taxon>
        <taxon>Fungi incertae sedis</taxon>
        <taxon>Mucoromycota</taxon>
        <taxon>Glomeromycotina</taxon>
        <taxon>Glomeromycetes</taxon>
        <taxon>Glomerales</taxon>
        <taxon>Glomeraceae</taxon>
        <taxon>Funneliformis</taxon>
    </lineage>
</organism>
<proteinExistence type="predicted"/>
<dbReference type="AlphaFoldDB" id="A0A9N9J048"/>
<evidence type="ECO:0000256" key="1">
    <source>
        <dbReference type="SAM" id="MobiDB-lite"/>
    </source>
</evidence>
<evidence type="ECO:0000313" key="3">
    <source>
        <dbReference type="Proteomes" id="UP000789570"/>
    </source>
</evidence>
<comment type="caution">
    <text evidence="2">The sequence shown here is derived from an EMBL/GenBank/DDBJ whole genome shotgun (WGS) entry which is preliminary data.</text>
</comment>
<feature type="non-terminal residue" evidence="2">
    <location>
        <position position="1"/>
    </location>
</feature>
<keyword evidence="3" id="KW-1185">Reference proteome</keyword>
<feature type="compositionally biased region" description="Basic and acidic residues" evidence="1">
    <location>
        <begin position="65"/>
        <end position="88"/>
    </location>
</feature>
<feature type="region of interest" description="Disordered" evidence="1">
    <location>
        <begin position="61"/>
        <end position="88"/>
    </location>
</feature>
<name>A0A9N9J048_9GLOM</name>
<protein>
    <submittedName>
        <fullName evidence="2">12276_t:CDS:1</fullName>
    </submittedName>
</protein>
<dbReference type="Proteomes" id="UP000789570">
    <property type="component" value="Unassembled WGS sequence"/>
</dbReference>
<reference evidence="2" key="1">
    <citation type="submission" date="2021-06" db="EMBL/GenBank/DDBJ databases">
        <authorList>
            <person name="Kallberg Y."/>
            <person name="Tangrot J."/>
            <person name="Rosling A."/>
        </authorList>
    </citation>
    <scope>NUCLEOTIDE SEQUENCE</scope>
    <source>
        <strain evidence="2">UK204</strain>
    </source>
</reference>
<gene>
    <name evidence="2" type="ORF">FCALED_LOCUS16632</name>
</gene>